<accession>F8TU85</accession>
<sequence>MTTITRIEFSVSKYLIILNQITKIFLVIPHQPCTPYTRQMSSTYTPI</sequence>
<dbReference type="EMBL" id="JF411744">
    <property type="protein sequence ID" value="AEI70146.1"/>
    <property type="molecule type" value="Genomic_DNA"/>
</dbReference>
<dbReference type="GeneID" id="10971166"/>
<reference evidence="1 2" key="2">
    <citation type="journal article" date="1995" name="Virology">
        <title>Analysis of 43 kb of the Chlorella virus PBCV-1 330-kb genome: map positions 45 to 88.</title>
        <authorList>
            <person name="Li Y."/>
            <person name="Lu Z."/>
            <person name="Burbank D.E."/>
            <person name="Kutish G.F."/>
            <person name="Rock D.L."/>
            <person name="Van Etten J.L."/>
        </authorList>
    </citation>
    <scope>NUCLEOTIDE SEQUENCE [LARGE SCALE GENOMIC DNA]</scope>
</reference>
<dbReference type="KEGG" id="vg:10971166"/>
<organismHost>
    <name type="scientific">Chlorella</name>
    <dbReference type="NCBI Taxonomy" id="3071"/>
</organismHost>
<reference evidence="1 2" key="1">
    <citation type="journal article" date="1995" name="Virology">
        <title>Analysis of 45 kb of DNA located at the left end of the chlorella virus PBCV-1 genome.</title>
        <authorList>
            <person name="Lu Z."/>
            <person name="Li Y."/>
            <person name="Zhang Y."/>
            <person name="Kutish G.F."/>
            <person name="Rock D.L."/>
            <person name="Van Etten J.L."/>
        </authorList>
    </citation>
    <scope>NUCLEOTIDE SEQUENCE [LARGE SCALE GENOMIC DNA]</scope>
</reference>
<reference evidence="1 2" key="5">
    <citation type="journal article" date="1997" name="Virology">
        <title>Analysis of 74 kb of DNA located at the right end of the 330-kb chlorella virus PBCV-1 genome.</title>
        <authorList>
            <person name="Li Y."/>
            <person name="Lu Z."/>
            <person name="Sun L."/>
            <person name="Ropp S."/>
            <person name="Kutish G.F."/>
            <person name="Rock D.L."/>
            <person name="Van Etten J.L."/>
        </authorList>
    </citation>
    <scope>NUCLEOTIDE SEQUENCE [LARGE SCALE GENOMIC DNA]</scope>
</reference>
<proteinExistence type="predicted"/>
<organism evidence="1 2">
    <name type="scientific">Paramecium bursaria Chlorella virus 1</name>
    <name type="common">PBCV-1</name>
    <dbReference type="NCBI Taxonomy" id="10506"/>
    <lineage>
        <taxon>Viruses</taxon>
        <taxon>Varidnaviria</taxon>
        <taxon>Bamfordvirae</taxon>
        <taxon>Nucleocytoviricota</taxon>
        <taxon>Megaviricetes</taxon>
        <taxon>Algavirales</taxon>
        <taxon>Phycodnaviridae</taxon>
        <taxon>Chlorovirus</taxon>
        <taxon>Chlorovirus vanettense</taxon>
    </lineage>
</organism>
<keyword evidence="2" id="KW-1185">Reference proteome</keyword>
<gene>
    <name evidence="1" type="primary">a682bR</name>
</gene>
<reference evidence="1 2" key="8">
    <citation type="journal article" date="2010" name="J. Virol.">
        <title>Microarray analysis of Paramecium bursaria chlorella virus 1 transcription.</title>
        <authorList>
            <person name="Yanai-Balser G.M."/>
            <person name="Duncan G.A."/>
            <person name="Eudy J.D."/>
            <person name="Wang D."/>
            <person name="Li X."/>
            <person name="Agarkova I.V."/>
            <person name="Dunigan D.D."/>
            <person name="Van Etten J.L."/>
        </authorList>
    </citation>
    <scope>NUCLEOTIDE SEQUENCE [LARGE SCALE GENOMIC DNA]</scope>
</reference>
<reference evidence="1 2" key="6">
    <citation type="journal article" date="1999" name="Virology">
        <title>Chlorella virus PBCV-1 encodes a functional homospermidine synthase.</title>
        <authorList>
            <person name="Kaiser A."/>
            <person name="Vollmert M."/>
            <person name="Tholl D."/>
            <person name="Graves M.V."/>
            <person name="Gurnon J.R."/>
            <person name="Xing W."/>
            <person name="Lisec A.D."/>
            <person name="Nickerson K.W."/>
            <person name="Van Etten J.L."/>
        </authorList>
    </citation>
    <scope>NUCLEOTIDE SEQUENCE [LARGE SCALE GENOMIC DNA]</scope>
</reference>
<name>F8TU85_PBCV1</name>
<dbReference type="Proteomes" id="UP000000862">
    <property type="component" value="Segment"/>
</dbReference>
<reference evidence="1 2" key="4">
    <citation type="journal article" date="1996" name="Virology">
        <title>Analysis of 76 kb of the chlorella virus PBCV-1 330-kb genome: map positions 182 to 258.</title>
        <authorList>
            <person name="Kutish G.F."/>
            <person name="Li Y."/>
            <person name="Lu Z."/>
            <person name="Furuta M."/>
            <person name="Rock D.L."/>
            <person name="Van Etten J.L."/>
        </authorList>
    </citation>
    <scope>NUCLEOTIDE SEQUENCE [LARGE SCALE GENOMIC DNA]</scope>
</reference>
<reference evidence="1 2" key="3">
    <citation type="journal article" date="1996" name="Virology">
        <title>Analysis of 94 kb of the chlorella virus PBCV-1 330-kb genome: map positions 88 to 182.</title>
        <authorList>
            <person name="Lu Z."/>
            <person name="Li Y."/>
            <person name="Que Q."/>
            <person name="Kutish G.F."/>
            <person name="Rock D.L."/>
            <person name="Van Etten J.L."/>
        </authorList>
    </citation>
    <scope>NUCLEOTIDE SEQUENCE [LARGE SCALE GENOMIC DNA]</scope>
</reference>
<evidence type="ECO:0000313" key="2">
    <source>
        <dbReference type="Proteomes" id="UP000000862"/>
    </source>
</evidence>
<reference evidence="1 2" key="7">
    <citation type="journal article" date="2000" name="Virology">
        <title>Characterization of a beta-1,3-glucanase encoded by chlorella virus PBCV-1.</title>
        <authorList>
            <person name="Sun L."/>
            <person name="Gurnon J.R."/>
            <person name="Adams B.J."/>
            <person name="Graves M.V."/>
            <person name="Van Etten J.L."/>
        </authorList>
    </citation>
    <scope>NUCLEOTIDE SEQUENCE [LARGE SCALE GENOMIC DNA]</scope>
</reference>
<protein>
    <submittedName>
        <fullName evidence="1">Uncharacterized protein</fullName>
    </submittedName>
</protein>
<evidence type="ECO:0000313" key="1">
    <source>
        <dbReference type="EMBL" id="AEI70146.1"/>
    </source>
</evidence>
<dbReference type="RefSeq" id="YP_004679001.1">
    <property type="nucleotide sequence ID" value="NC_000852.5"/>
</dbReference>